<sequence length="318" mass="35174">MNDMNDGRTDLLAWTSPAFSLPLERVFDFYIEDCMPRDGVSVAARVAAARWLAKRVTGALRGSPEFRMAARRALGLLRLAYRRVAGLCVHRWEGFDGLDRPPDVSERGSVTLIVGYRFEQDVRAHYFSGMSEAIARASGRLDVRFDLLDVLSIWSAKRVGTRVDKKIDSHRRRRQEPHARMAFVPDEPQGDSAQPPYFVAPAEGLVARGFHVATYARPQPALGHPAAQRITDRVLVPLGSECIRYRGTGLAEHVAALVSMDPASLEALFAAPPERGYLWFEPSGGRFGPDHTVITLSRPADFATTDGSAPPLDPRQVL</sequence>
<accession>S4VXZ8</accession>
<dbReference type="GeneID" id="16513077"/>
<reference evidence="1 2" key="1">
    <citation type="journal article" date="2013" name="Science">
        <title>Pandoraviruses: amoeba viruses with genomes up to 2.5 Mb reaching that of parasitic eukaryotes.</title>
        <authorList>
            <person name="Philippe N."/>
            <person name="Legendre M."/>
            <person name="Doutre G."/>
            <person name="Coute Y."/>
            <person name="Poirot O."/>
            <person name="Lescot M."/>
            <person name="Arslan D."/>
            <person name="Seltzer V."/>
            <person name="Bertaux L."/>
            <person name="Bruley C."/>
            <person name="Garin J."/>
            <person name="Claverie J.M."/>
            <person name="Abergel C."/>
        </authorList>
    </citation>
    <scope>NUCLEOTIDE SEQUENCE [LARGE SCALE GENOMIC DNA]</scope>
    <source>
        <strain evidence="1">Melbourne</strain>
    </source>
</reference>
<organism evidence="1 2">
    <name type="scientific">Pandoravirus dulcis</name>
    <dbReference type="NCBI Taxonomy" id="1349409"/>
    <lineage>
        <taxon>Viruses</taxon>
        <taxon>Pandoravirus</taxon>
    </lineage>
</organism>
<proteinExistence type="predicted"/>
<dbReference type="KEGG" id="vg:16513077"/>
<name>S4VXZ8_9VIRU</name>
<dbReference type="Proteomes" id="UP000201566">
    <property type="component" value="Segment"/>
</dbReference>
<dbReference type="EMBL" id="KC977570">
    <property type="protein sequence ID" value="AGO82936.2"/>
    <property type="molecule type" value="Genomic_DNA"/>
</dbReference>
<evidence type="ECO:0000313" key="1">
    <source>
        <dbReference type="EMBL" id="AGO82936.2"/>
    </source>
</evidence>
<dbReference type="RefSeq" id="YP_008319605.2">
    <property type="nucleotide sequence ID" value="NC_021858.1"/>
</dbReference>
<gene>
    <name evidence="1" type="ORF">pdul_cds_754</name>
</gene>
<evidence type="ECO:0000313" key="2">
    <source>
        <dbReference type="Proteomes" id="UP000201566"/>
    </source>
</evidence>
<protein>
    <submittedName>
        <fullName evidence="1">Uncharacterized protein</fullName>
    </submittedName>
</protein>